<evidence type="ECO:0000313" key="1">
    <source>
        <dbReference type="EMBL" id="MCI2284914.1"/>
    </source>
</evidence>
<evidence type="ECO:0008006" key="3">
    <source>
        <dbReference type="Google" id="ProtNLM"/>
    </source>
</evidence>
<reference evidence="1" key="1">
    <citation type="submission" date="2022-01" db="EMBL/GenBank/DDBJ databases">
        <title>Colwellia maritima, isolated from seawater.</title>
        <authorList>
            <person name="Kristyanto S."/>
            <person name="Jung J."/>
            <person name="Jeon C.O."/>
        </authorList>
    </citation>
    <scope>NUCLEOTIDE SEQUENCE</scope>
    <source>
        <strain evidence="1">MSW7</strain>
    </source>
</reference>
<dbReference type="RefSeq" id="WP_242287385.1">
    <property type="nucleotide sequence ID" value="NZ_JAKKSL010000003.1"/>
</dbReference>
<accession>A0ABS9X3V8</accession>
<sequence length="130" mass="15117">MILISSFFYFSKKSPVKIVSATTYITDKITGKNKPNKVIETVNIDQTIYGYVKWDFEKNKNEYQSQLKITDSKGRVARICMHDTKQQSYSMVWSCSYKFKKGLDSVGTWKFEAFIDGKKTSETFFTVKNI</sequence>
<evidence type="ECO:0000313" key="2">
    <source>
        <dbReference type="Proteomes" id="UP001139646"/>
    </source>
</evidence>
<dbReference type="EMBL" id="JAKKSL010000003">
    <property type="protein sequence ID" value="MCI2284914.1"/>
    <property type="molecule type" value="Genomic_DNA"/>
</dbReference>
<proteinExistence type="predicted"/>
<organism evidence="1 2">
    <name type="scientific">Colwellia maritima</name>
    <dbReference type="NCBI Taxonomy" id="2912588"/>
    <lineage>
        <taxon>Bacteria</taxon>
        <taxon>Pseudomonadati</taxon>
        <taxon>Pseudomonadota</taxon>
        <taxon>Gammaproteobacteria</taxon>
        <taxon>Alteromonadales</taxon>
        <taxon>Colwelliaceae</taxon>
        <taxon>Colwellia</taxon>
    </lineage>
</organism>
<keyword evidence="2" id="KW-1185">Reference proteome</keyword>
<protein>
    <recommendedName>
        <fullName evidence="3">DUF2914 domain-containing protein</fullName>
    </recommendedName>
</protein>
<name>A0ABS9X3V8_9GAMM</name>
<comment type="caution">
    <text evidence="1">The sequence shown here is derived from an EMBL/GenBank/DDBJ whole genome shotgun (WGS) entry which is preliminary data.</text>
</comment>
<dbReference type="Proteomes" id="UP001139646">
    <property type="component" value="Unassembled WGS sequence"/>
</dbReference>
<gene>
    <name evidence="1" type="ORF">L3081_17860</name>
</gene>